<name>A0AA48L7U8_9TREE</name>
<dbReference type="EMBL" id="AP028217">
    <property type="protein sequence ID" value="BEI93567.1"/>
    <property type="molecule type" value="Genomic_DNA"/>
</dbReference>
<dbReference type="AlphaFoldDB" id="A0AA48L7U8"/>
<feature type="transmembrane region" description="Helical" evidence="1">
    <location>
        <begin position="216"/>
        <end position="233"/>
    </location>
</feature>
<reference evidence="2" key="1">
    <citation type="journal article" date="2023" name="BMC Genomics">
        <title>Chromosome-level genome assemblies of Cutaneotrichosporon spp. (Trichosporonales, Basidiomycota) reveal imbalanced evolution between nucleotide sequences and chromosome synteny.</title>
        <authorList>
            <person name="Kobayashi Y."/>
            <person name="Kayamori A."/>
            <person name="Aoki K."/>
            <person name="Shiwa Y."/>
            <person name="Matsutani M."/>
            <person name="Fujita N."/>
            <person name="Sugita T."/>
            <person name="Iwasaki W."/>
            <person name="Tanaka N."/>
            <person name="Takashima M."/>
        </authorList>
    </citation>
    <scope>NUCLEOTIDE SEQUENCE</scope>
    <source>
        <strain evidence="2">HIS019</strain>
    </source>
</reference>
<dbReference type="Proteomes" id="UP001233271">
    <property type="component" value="Chromosome 6"/>
</dbReference>
<keyword evidence="1" id="KW-0472">Membrane</keyword>
<dbReference type="GeneID" id="85497437"/>
<proteinExistence type="predicted"/>
<evidence type="ECO:0000313" key="2">
    <source>
        <dbReference type="EMBL" id="BEI93567.1"/>
    </source>
</evidence>
<evidence type="ECO:0000313" key="3">
    <source>
        <dbReference type="Proteomes" id="UP001233271"/>
    </source>
</evidence>
<accession>A0AA48L7U8</accession>
<dbReference type="KEGG" id="ccac:CcaHIS019_0600260"/>
<feature type="transmembrane region" description="Helical" evidence="1">
    <location>
        <begin position="158"/>
        <end position="178"/>
    </location>
</feature>
<gene>
    <name evidence="2" type="ORF">CcaverHIS019_0600260</name>
</gene>
<feature type="transmembrane region" description="Helical" evidence="1">
    <location>
        <begin position="184"/>
        <end position="204"/>
    </location>
</feature>
<keyword evidence="1" id="KW-1133">Transmembrane helix</keyword>
<evidence type="ECO:0000256" key="1">
    <source>
        <dbReference type="SAM" id="Phobius"/>
    </source>
</evidence>
<keyword evidence="3" id="KW-1185">Reference proteome</keyword>
<protein>
    <submittedName>
        <fullName evidence="2">Uncharacterized protein</fullName>
    </submittedName>
</protein>
<feature type="transmembrane region" description="Helical" evidence="1">
    <location>
        <begin position="290"/>
        <end position="315"/>
    </location>
</feature>
<keyword evidence="1" id="KW-0812">Transmembrane</keyword>
<feature type="transmembrane region" description="Helical" evidence="1">
    <location>
        <begin position="261"/>
        <end position="283"/>
    </location>
</feature>
<dbReference type="RefSeq" id="XP_060458832.1">
    <property type="nucleotide sequence ID" value="XM_060602438.1"/>
</dbReference>
<sequence>MSTAGGYFLALAGAEFYAMKKKVFTLDGFKLASPTLATAQCFTQPGFRRYPIVGEYLDGLNCLLNSIFMAAHESRDAQLLMGSFTAVLLSALMVSTYESFRPTHRNNGPLGFIAQCSSLFYLAGQRLTAGFTMPLHAAFCVWSHAVSRQKRSRPEGKYTWSTLLSVSIGFLGPTLYLAVEDMSFSALSIWQPFPLYVLVLNLVLSRILPQTPRAPAVVIIAVLCTVVSVSGHIDLMREVANGRRLGDILLFDTKGTSSLTFAGHALFAVDFASVLVTSLSLVLVPYQAKLGVLIVMFVIAVGAGPGAAIILPWAYRELWTK</sequence>
<feature type="transmembrane region" description="Helical" evidence="1">
    <location>
        <begin position="127"/>
        <end position="146"/>
    </location>
</feature>
<organism evidence="2 3">
    <name type="scientific">Cutaneotrichosporon cavernicola</name>
    <dbReference type="NCBI Taxonomy" id="279322"/>
    <lineage>
        <taxon>Eukaryota</taxon>
        <taxon>Fungi</taxon>
        <taxon>Dikarya</taxon>
        <taxon>Basidiomycota</taxon>
        <taxon>Agaricomycotina</taxon>
        <taxon>Tremellomycetes</taxon>
        <taxon>Trichosporonales</taxon>
        <taxon>Trichosporonaceae</taxon>
        <taxon>Cutaneotrichosporon</taxon>
    </lineage>
</organism>